<name>A0AA86TGQ9_9EUKA</name>
<dbReference type="AlphaFoldDB" id="A0AA86TGQ9"/>
<protein>
    <submittedName>
        <fullName evidence="3">Hypothetical_protein</fullName>
    </submittedName>
</protein>
<dbReference type="EMBL" id="CATOUU010000109">
    <property type="protein sequence ID" value="CAI9916751.1"/>
    <property type="molecule type" value="Genomic_DNA"/>
</dbReference>
<accession>A0AA86TGQ9</accession>
<keyword evidence="1" id="KW-0472">Membrane</keyword>
<keyword evidence="1" id="KW-1133">Transmembrane helix</keyword>
<evidence type="ECO:0000256" key="1">
    <source>
        <dbReference type="SAM" id="Phobius"/>
    </source>
</evidence>
<organism evidence="2">
    <name type="scientific">Hexamita inflata</name>
    <dbReference type="NCBI Taxonomy" id="28002"/>
    <lineage>
        <taxon>Eukaryota</taxon>
        <taxon>Metamonada</taxon>
        <taxon>Diplomonadida</taxon>
        <taxon>Hexamitidae</taxon>
        <taxon>Hexamitinae</taxon>
        <taxon>Hexamita</taxon>
    </lineage>
</organism>
<dbReference type="Proteomes" id="UP001642409">
    <property type="component" value="Unassembled WGS sequence"/>
</dbReference>
<evidence type="ECO:0000313" key="4">
    <source>
        <dbReference type="Proteomes" id="UP001642409"/>
    </source>
</evidence>
<keyword evidence="4" id="KW-1185">Reference proteome</keyword>
<evidence type="ECO:0000313" key="3">
    <source>
        <dbReference type="EMBL" id="CAL6093887.1"/>
    </source>
</evidence>
<dbReference type="EMBL" id="CAXDID020000461">
    <property type="protein sequence ID" value="CAL6093887.1"/>
    <property type="molecule type" value="Genomic_DNA"/>
</dbReference>
<feature type="transmembrane region" description="Helical" evidence="1">
    <location>
        <begin position="113"/>
        <end position="133"/>
    </location>
</feature>
<reference evidence="3 4" key="2">
    <citation type="submission" date="2024-07" db="EMBL/GenBank/DDBJ databases">
        <authorList>
            <person name="Akdeniz Z."/>
        </authorList>
    </citation>
    <scope>NUCLEOTIDE SEQUENCE [LARGE SCALE GENOMIC DNA]</scope>
</reference>
<keyword evidence="1" id="KW-0812">Transmembrane</keyword>
<reference evidence="2" key="1">
    <citation type="submission" date="2023-06" db="EMBL/GenBank/DDBJ databases">
        <authorList>
            <person name="Kurt Z."/>
        </authorList>
    </citation>
    <scope>NUCLEOTIDE SEQUENCE</scope>
</reference>
<sequence>MVTIQKVRGMQEIYLANMTSPSAFYLKSICAAGLVVECLLATQEIRVRFPGGAHFSFFAHNSLHSLHFSGWPENTSQWLIILEIVKIWLNTQYNPIQLERNKRPLHCVTLQRLTLNALEVFGFILEIVIIWLIQESEFSLVRNLIIFA</sequence>
<proteinExistence type="predicted"/>
<comment type="caution">
    <text evidence="2">The sequence shown here is derived from an EMBL/GenBank/DDBJ whole genome shotgun (WGS) entry which is preliminary data.</text>
</comment>
<gene>
    <name evidence="2" type="ORF">HINF_LOCUS4396</name>
    <name evidence="3" type="ORF">HINF_LOCUS67206</name>
</gene>
<evidence type="ECO:0000313" key="2">
    <source>
        <dbReference type="EMBL" id="CAI9916751.1"/>
    </source>
</evidence>